<dbReference type="AlphaFoldDB" id="A0A9D3SAM1"/>
<name>A0A9D3SAM1_9TELE</name>
<keyword evidence="3" id="KW-1185">Reference proteome</keyword>
<comment type="caution">
    <text evidence="2">The sequence shown here is derived from an EMBL/GenBank/DDBJ whole genome shotgun (WGS) entry which is preliminary data.</text>
</comment>
<dbReference type="Proteomes" id="UP000824219">
    <property type="component" value="Linkage Group LG25"/>
</dbReference>
<sequence length="84" mass="9714">MAKQDEQPCEKEEKKAAMLKSIAEHREALQKELKYKKQEEKQNAAEMLHSSKATDLLFLRKHQVKDQKKKPLTESDGFSKIATS</sequence>
<evidence type="ECO:0000313" key="3">
    <source>
        <dbReference type="Proteomes" id="UP000824219"/>
    </source>
</evidence>
<gene>
    <name evidence="2" type="ORF">KOW79_020136</name>
</gene>
<reference evidence="2 3" key="1">
    <citation type="submission" date="2021-06" db="EMBL/GenBank/DDBJ databases">
        <title>Chromosome-level genome assembly of the red-tail catfish (Hemibagrus wyckioides).</title>
        <authorList>
            <person name="Shao F."/>
        </authorList>
    </citation>
    <scope>NUCLEOTIDE SEQUENCE [LARGE SCALE GENOMIC DNA]</scope>
    <source>
        <strain evidence="2">EC202008001</strain>
        <tissue evidence="2">Blood</tissue>
    </source>
</reference>
<accession>A0A9D3SAM1</accession>
<dbReference type="EMBL" id="JAHKSW010000025">
    <property type="protein sequence ID" value="KAG7316595.1"/>
    <property type="molecule type" value="Genomic_DNA"/>
</dbReference>
<feature type="compositionally biased region" description="Basic and acidic residues" evidence="1">
    <location>
        <begin position="64"/>
        <end position="73"/>
    </location>
</feature>
<feature type="region of interest" description="Disordered" evidence="1">
    <location>
        <begin position="62"/>
        <end position="84"/>
    </location>
</feature>
<evidence type="ECO:0000256" key="1">
    <source>
        <dbReference type="SAM" id="MobiDB-lite"/>
    </source>
</evidence>
<organism evidence="2 3">
    <name type="scientific">Hemibagrus wyckioides</name>
    <dbReference type="NCBI Taxonomy" id="337641"/>
    <lineage>
        <taxon>Eukaryota</taxon>
        <taxon>Metazoa</taxon>
        <taxon>Chordata</taxon>
        <taxon>Craniata</taxon>
        <taxon>Vertebrata</taxon>
        <taxon>Euteleostomi</taxon>
        <taxon>Actinopterygii</taxon>
        <taxon>Neopterygii</taxon>
        <taxon>Teleostei</taxon>
        <taxon>Ostariophysi</taxon>
        <taxon>Siluriformes</taxon>
        <taxon>Bagridae</taxon>
        <taxon>Hemibagrus</taxon>
    </lineage>
</organism>
<evidence type="ECO:0000313" key="2">
    <source>
        <dbReference type="EMBL" id="KAG7316595.1"/>
    </source>
</evidence>
<protein>
    <submittedName>
        <fullName evidence="2">Uncharacterized protein</fullName>
    </submittedName>
</protein>
<proteinExistence type="predicted"/>